<dbReference type="InterPro" id="IPR043502">
    <property type="entry name" value="DNA/RNA_pol_sf"/>
</dbReference>
<proteinExistence type="predicted"/>
<evidence type="ECO:0000256" key="2">
    <source>
        <dbReference type="ARBA" id="ARBA00022695"/>
    </source>
</evidence>
<accession>A0A5N6LZK7</accession>
<dbReference type="Pfam" id="PF00078">
    <property type="entry name" value="RVT_1"/>
    <property type="match status" value="1"/>
</dbReference>
<keyword evidence="3" id="KW-0540">Nuclease</keyword>
<dbReference type="Proteomes" id="UP000326396">
    <property type="component" value="Linkage Group LG7"/>
</dbReference>
<dbReference type="Gene3D" id="2.40.70.10">
    <property type="entry name" value="Acid Proteases"/>
    <property type="match status" value="1"/>
</dbReference>
<evidence type="ECO:0000256" key="4">
    <source>
        <dbReference type="ARBA" id="ARBA00022759"/>
    </source>
</evidence>
<protein>
    <submittedName>
        <fullName evidence="8">Uncharacterized protein</fullName>
    </submittedName>
</protein>
<dbReference type="CDD" id="cd01647">
    <property type="entry name" value="RT_LTR"/>
    <property type="match status" value="1"/>
</dbReference>
<sequence>MADEVTLIATALEDTKVLVRLNAFTPILKTKANDNGSTSSGLDGLSILRRHKSAPIYLPRFSRTHPERWVAQANRYFEFYSIADPDRLTIASFYLDDIAADWYDWMCHHNQIGLRADVKQSVVIHQPTTVDEAMKYAQLHETRLQLEKGMGRVSLNPSSKPILPNPKSVVPSTPLVPAPTSVKPSSTTNLIGFRRLTPAESAQKHSQGLCYKCDEKHTTDHKCRPSPQLLFFDESPVEVKHQSAISYNALAGGNSPSTLRFTGLVKGKPVQVLLDGGSTHCFVQTRVAKFLNLVIESITPFSVLVGSGEQLPYSGIVKNVELTIQNSPITVDFYVLPLKGWDMVLGVSWLSQLAPVVTNYAKASFEFHSGDTLITWHREQKPIIQSPQLEYHSYIKVLLEEFAQLFQPPTGPPPVRSQDHDIVLSSTASQVVVLPYRYPHFQKQEIDSLVKEMLAQGIIRPSTSPFSSPVLLVRKKDGTWRFCVDYRALHALTVRDIFPIPTIDELFDELHGAQFFFKLDLLAGYHQIRLQEGAIAKTAFHTHGHYEFLVANQQVAKLSKILFGQQKVSYRGHLISAHGLEVDPSKIACIQQWPVPSSVKDVRSFLGLAGYYRRSIKNFASIAGPLTDLLKCDAFKWTSQTATAFQNLQHLLSSTPVLHFPDFSKSFTIETDASDTGIGAVLSQDGHPVAYYSQKSGPRMQHASAYQREMYAITQALSKWRQYLLGRRFQISPISNLCAICKIRPGKHNGAADALSRVNATHFLGLSREELSIIVELRAATLARAKEVQPRRSGRIKRVPAKLQD</sequence>
<dbReference type="InterPro" id="IPR021109">
    <property type="entry name" value="Peptidase_aspartic_dom_sf"/>
</dbReference>
<dbReference type="SUPFAM" id="SSF56672">
    <property type="entry name" value="DNA/RNA polymerases"/>
    <property type="match status" value="1"/>
</dbReference>
<evidence type="ECO:0000259" key="6">
    <source>
        <dbReference type="Pfam" id="PF00078"/>
    </source>
</evidence>
<organism evidence="8 9">
    <name type="scientific">Mikania micrantha</name>
    <name type="common">bitter vine</name>
    <dbReference type="NCBI Taxonomy" id="192012"/>
    <lineage>
        <taxon>Eukaryota</taxon>
        <taxon>Viridiplantae</taxon>
        <taxon>Streptophyta</taxon>
        <taxon>Embryophyta</taxon>
        <taxon>Tracheophyta</taxon>
        <taxon>Spermatophyta</taxon>
        <taxon>Magnoliopsida</taxon>
        <taxon>eudicotyledons</taxon>
        <taxon>Gunneridae</taxon>
        <taxon>Pentapetalae</taxon>
        <taxon>asterids</taxon>
        <taxon>campanulids</taxon>
        <taxon>Asterales</taxon>
        <taxon>Asteraceae</taxon>
        <taxon>Asteroideae</taxon>
        <taxon>Heliantheae alliance</taxon>
        <taxon>Eupatorieae</taxon>
        <taxon>Mikania</taxon>
    </lineage>
</organism>
<dbReference type="FunFam" id="3.30.70.270:FF:000020">
    <property type="entry name" value="Transposon Tf2-6 polyprotein-like Protein"/>
    <property type="match status" value="1"/>
</dbReference>
<dbReference type="Gene3D" id="3.10.10.10">
    <property type="entry name" value="HIV Type 1 Reverse Transcriptase, subunit A, domain 1"/>
    <property type="match status" value="1"/>
</dbReference>
<dbReference type="OrthoDB" id="2013610at2759"/>
<reference evidence="8 9" key="1">
    <citation type="submission" date="2019-05" db="EMBL/GenBank/DDBJ databases">
        <title>Mikania micrantha, genome provides insights into the molecular mechanism of rapid growth.</title>
        <authorList>
            <person name="Liu B."/>
        </authorList>
    </citation>
    <scope>NUCLEOTIDE SEQUENCE [LARGE SCALE GENOMIC DNA]</scope>
    <source>
        <strain evidence="8">NLD-2019</strain>
        <tissue evidence="8">Leaf</tissue>
    </source>
</reference>
<keyword evidence="1" id="KW-0808">Transferase</keyword>
<dbReference type="EMBL" id="SZYD01000017">
    <property type="protein sequence ID" value="KAD3067067.1"/>
    <property type="molecule type" value="Genomic_DNA"/>
</dbReference>
<dbReference type="InterPro" id="IPR000477">
    <property type="entry name" value="RT_dom"/>
</dbReference>
<evidence type="ECO:0000256" key="5">
    <source>
        <dbReference type="ARBA" id="ARBA00023268"/>
    </source>
</evidence>
<gene>
    <name evidence="8" type="ORF">E3N88_34947</name>
</gene>
<keyword evidence="4" id="KW-0378">Hydrolase</keyword>
<keyword evidence="5" id="KW-0511">Multifunctional enzyme</keyword>
<keyword evidence="4" id="KW-0255">Endonuclease</keyword>
<dbReference type="CDD" id="cd00303">
    <property type="entry name" value="retropepsin_like"/>
    <property type="match status" value="1"/>
</dbReference>
<keyword evidence="9" id="KW-1185">Reference proteome</keyword>
<dbReference type="Pfam" id="PF17919">
    <property type="entry name" value="RT_RNaseH_2"/>
    <property type="match status" value="1"/>
</dbReference>
<evidence type="ECO:0000256" key="1">
    <source>
        <dbReference type="ARBA" id="ARBA00022679"/>
    </source>
</evidence>
<feature type="domain" description="Reverse transcriptase" evidence="6">
    <location>
        <begin position="473"/>
        <end position="549"/>
    </location>
</feature>
<dbReference type="InterPro" id="IPR043128">
    <property type="entry name" value="Rev_trsase/Diguanyl_cyclase"/>
</dbReference>
<evidence type="ECO:0000313" key="8">
    <source>
        <dbReference type="EMBL" id="KAD3067067.1"/>
    </source>
</evidence>
<dbReference type="PANTHER" id="PTHR37984">
    <property type="entry name" value="PROTEIN CBG26694"/>
    <property type="match status" value="1"/>
</dbReference>
<dbReference type="PANTHER" id="PTHR37984:SF5">
    <property type="entry name" value="PROTEIN NYNRIN-LIKE"/>
    <property type="match status" value="1"/>
</dbReference>
<keyword evidence="2" id="KW-0548">Nucleotidyltransferase</keyword>
<comment type="caution">
    <text evidence="8">The sequence shown here is derived from an EMBL/GenBank/DDBJ whole genome shotgun (WGS) entry which is preliminary data.</text>
</comment>
<feature type="domain" description="Reverse transcriptase/retrotransposon-derived protein RNase H-like" evidence="7">
    <location>
        <begin position="637"/>
        <end position="731"/>
    </location>
</feature>
<dbReference type="GO" id="GO:0004519">
    <property type="term" value="F:endonuclease activity"/>
    <property type="evidence" value="ECO:0007669"/>
    <property type="project" value="UniProtKB-KW"/>
</dbReference>
<evidence type="ECO:0000259" key="7">
    <source>
        <dbReference type="Pfam" id="PF17919"/>
    </source>
</evidence>
<dbReference type="Gene3D" id="3.30.70.270">
    <property type="match status" value="2"/>
</dbReference>
<dbReference type="InterPro" id="IPR041577">
    <property type="entry name" value="RT_RNaseH_2"/>
</dbReference>
<dbReference type="InterPro" id="IPR050951">
    <property type="entry name" value="Retrovirus_Pol_polyprotein"/>
</dbReference>
<dbReference type="SUPFAM" id="SSF50630">
    <property type="entry name" value="Acid proteases"/>
    <property type="match status" value="1"/>
</dbReference>
<name>A0A5N6LZK7_9ASTR</name>
<dbReference type="GO" id="GO:0016779">
    <property type="term" value="F:nucleotidyltransferase activity"/>
    <property type="evidence" value="ECO:0007669"/>
    <property type="project" value="UniProtKB-KW"/>
</dbReference>
<evidence type="ECO:0000256" key="3">
    <source>
        <dbReference type="ARBA" id="ARBA00022722"/>
    </source>
</evidence>
<evidence type="ECO:0000313" key="9">
    <source>
        <dbReference type="Proteomes" id="UP000326396"/>
    </source>
</evidence>
<dbReference type="Pfam" id="PF08284">
    <property type="entry name" value="RVP_2"/>
    <property type="match status" value="1"/>
</dbReference>
<dbReference type="AlphaFoldDB" id="A0A5N6LZK7"/>